<reference evidence="1 2" key="1">
    <citation type="submission" date="2017-12" db="EMBL/GenBank/DDBJ databases">
        <title>Characterization of six clinical isolates of Enterochimera gen. nov., a novel genus of the Yersiniaciae family and the three species Enterochimera arupensis sp. nov., Enterochimera coloradensis sp. nov, and Enterochimera californica sp. nov.</title>
        <authorList>
            <person name="Rossi A."/>
            <person name="Fisher M."/>
        </authorList>
    </citation>
    <scope>NUCLEOTIDE SEQUENCE [LARGE SCALE GENOMIC DNA]</scope>
    <source>
        <strain evidence="1 2">2016Iso1</strain>
    </source>
</reference>
<dbReference type="AlphaFoldDB" id="A0A2N5EJ86"/>
<name>A0A2N5EJ86_9GAMM</name>
<proteinExistence type="predicted"/>
<dbReference type="OrthoDB" id="5999836at2"/>
<evidence type="ECO:0000313" key="2">
    <source>
        <dbReference type="Proteomes" id="UP000234626"/>
    </source>
</evidence>
<gene>
    <name evidence="1" type="ORF">CYR34_17045</name>
</gene>
<accession>A0A2N5EJ86</accession>
<dbReference type="Proteomes" id="UP000234626">
    <property type="component" value="Unassembled WGS sequence"/>
</dbReference>
<evidence type="ECO:0000313" key="1">
    <source>
        <dbReference type="EMBL" id="PLR45643.1"/>
    </source>
</evidence>
<dbReference type="EMBL" id="PJZK01000021">
    <property type="protein sequence ID" value="PLR45643.1"/>
    <property type="molecule type" value="Genomic_DNA"/>
</dbReference>
<organism evidence="1 2">
    <name type="scientific">Chimaeribacter arupi</name>
    <dbReference type="NCBI Taxonomy" id="2060066"/>
    <lineage>
        <taxon>Bacteria</taxon>
        <taxon>Pseudomonadati</taxon>
        <taxon>Pseudomonadota</taxon>
        <taxon>Gammaproteobacteria</taxon>
        <taxon>Enterobacterales</taxon>
        <taxon>Yersiniaceae</taxon>
        <taxon>Chimaeribacter</taxon>
    </lineage>
</organism>
<protein>
    <submittedName>
        <fullName evidence="1">Uncharacterized protein</fullName>
    </submittedName>
</protein>
<dbReference type="RefSeq" id="WP_101835664.1">
    <property type="nucleotide sequence ID" value="NZ_PJZK01000021.1"/>
</dbReference>
<comment type="caution">
    <text evidence="1">The sequence shown here is derived from an EMBL/GenBank/DDBJ whole genome shotgun (WGS) entry which is preliminary data.</text>
</comment>
<sequence length="315" mass="36603">MKQRAEEIKHELSEKILSEGGKCLLLVDPTLKFMCEENELWNRMIEGNVCQVSFDHPELFGVLELWLIPVNLKYKEDIDFLYLSVDVALNEINPDALEKGKGRFICGWLSSPGDIKFIVEHISSTAIQKVAGEGEFLLRFFDAAIIGLVLNVLDEWQQSRLLGSIQRWYYIDGDGKLSSKKGSYTYSQQMSYSLSLNPQAWKLIQQIPKINSVLRRYRKEYQYQERFSEHKACLMLLTAFHSTPEGLLFNDDDSILFGMHTLTKHPFFYRHKVIENIFHKMKRDKNASYCLLVDKITSDDWNVIINECPSEKISK</sequence>
<keyword evidence="2" id="KW-1185">Reference proteome</keyword>